<evidence type="ECO:0000256" key="1">
    <source>
        <dbReference type="SAM" id="SignalP"/>
    </source>
</evidence>
<accession>A0ABS8Z6H2</accession>
<dbReference type="EMBL" id="JAJVCN010000001">
    <property type="protein sequence ID" value="MCE7003410.1"/>
    <property type="molecule type" value="Genomic_DNA"/>
</dbReference>
<protein>
    <recommendedName>
        <fullName evidence="4">Lipoprotein</fullName>
    </recommendedName>
</protein>
<name>A0ABS8Z6H2_9PSEU</name>
<dbReference type="PROSITE" id="PS51257">
    <property type="entry name" value="PROKAR_LIPOPROTEIN"/>
    <property type="match status" value="1"/>
</dbReference>
<evidence type="ECO:0008006" key="4">
    <source>
        <dbReference type="Google" id="ProtNLM"/>
    </source>
</evidence>
<comment type="caution">
    <text evidence="2">The sequence shown here is derived from an EMBL/GenBank/DDBJ whole genome shotgun (WGS) entry which is preliminary data.</text>
</comment>
<evidence type="ECO:0000313" key="3">
    <source>
        <dbReference type="Proteomes" id="UP001521150"/>
    </source>
</evidence>
<dbReference type="RefSeq" id="WP_233724937.1">
    <property type="nucleotide sequence ID" value="NZ_JAJVCN010000001.1"/>
</dbReference>
<gene>
    <name evidence="2" type="ORF">LWC34_11300</name>
</gene>
<feature type="chain" id="PRO_5046584189" description="Lipoprotein" evidence="1">
    <location>
        <begin position="21"/>
        <end position="296"/>
    </location>
</feature>
<sequence>MRRSGALLGALCLLGGCAQADESPVPADFQQIIRDISGVADPDFAGSTCATQAPDRREGYRYTAELTVQGTGEQVRKAAIERGWQPYRTKDREELLVGKSQATIIVGFAEDGKNTKVSAVMESNCVSGPENPLVQELRTADPDLQPTQKQRLAAAYQLVRTAGVTIGPLLDPGHVDPEEIPWPPPVPDYFPRVNLEGCVVNDRGALGARWLADYVVDGFITDTTDVKTGEQRVVAALGDQWKISERKDDVITFERSAGAVPGMLSLRITQQSGQRGVPGLHLKGQLSTGCVPPTIT</sequence>
<feature type="signal peptide" evidence="1">
    <location>
        <begin position="1"/>
        <end position="20"/>
    </location>
</feature>
<reference evidence="2 3" key="1">
    <citation type="submission" date="2021-12" db="EMBL/GenBank/DDBJ databases">
        <title>Genome sequence of Kibdelosporangium philippinense ATCC 49844.</title>
        <authorList>
            <person name="Fedorov E.A."/>
            <person name="Omeragic M."/>
            <person name="Shalygina K.F."/>
            <person name="Maclea K.S."/>
        </authorList>
    </citation>
    <scope>NUCLEOTIDE SEQUENCE [LARGE SCALE GENOMIC DNA]</scope>
    <source>
        <strain evidence="2 3">ATCC 49844</strain>
    </source>
</reference>
<evidence type="ECO:0000313" key="2">
    <source>
        <dbReference type="EMBL" id="MCE7003410.1"/>
    </source>
</evidence>
<organism evidence="2 3">
    <name type="scientific">Kibdelosporangium philippinense</name>
    <dbReference type="NCBI Taxonomy" id="211113"/>
    <lineage>
        <taxon>Bacteria</taxon>
        <taxon>Bacillati</taxon>
        <taxon>Actinomycetota</taxon>
        <taxon>Actinomycetes</taxon>
        <taxon>Pseudonocardiales</taxon>
        <taxon>Pseudonocardiaceae</taxon>
        <taxon>Kibdelosporangium</taxon>
    </lineage>
</organism>
<keyword evidence="3" id="KW-1185">Reference proteome</keyword>
<dbReference type="Proteomes" id="UP001521150">
    <property type="component" value="Unassembled WGS sequence"/>
</dbReference>
<proteinExistence type="predicted"/>
<keyword evidence="1" id="KW-0732">Signal</keyword>